<dbReference type="Proteomes" id="UP001597183">
    <property type="component" value="Unassembled WGS sequence"/>
</dbReference>
<dbReference type="InterPro" id="IPR050141">
    <property type="entry name" value="GCL_type2/YbdK_subfam"/>
</dbReference>
<dbReference type="SUPFAM" id="SSF55931">
    <property type="entry name" value="Glutamine synthetase/guanido kinase"/>
    <property type="match status" value="1"/>
</dbReference>
<evidence type="ECO:0000256" key="1">
    <source>
        <dbReference type="ARBA" id="ARBA00022598"/>
    </source>
</evidence>
<comment type="caution">
    <text evidence="6">The sequence shown here is derived from an EMBL/GenBank/DDBJ whole genome shotgun (WGS) entry which is preliminary data.</text>
</comment>
<dbReference type="Gene3D" id="3.30.590.20">
    <property type="match status" value="1"/>
</dbReference>
<reference evidence="7" key="1">
    <citation type="journal article" date="2019" name="Int. J. Syst. Evol. Microbiol.">
        <title>The Global Catalogue of Microorganisms (GCM) 10K type strain sequencing project: providing services to taxonomists for standard genome sequencing and annotation.</title>
        <authorList>
            <consortium name="The Broad Institute Genomics Platform"/>
            <consortium name="The Broad Institute Genome Sequencing Center for Infectious Disease"/>
            <person name="Wu L."/>
            <person name="Ma J."/>
        </authorList>
    </citation>
    <scope>NUCLEOTIDE SEQUENCE [LARGE SCALE GENOMIC DNA]</scope>
    <source>
        <strain evidence="7">CCM 7526</strain>
    </source>
</reference>
<keyword evidence="7" id="KW-1185">Reference proteome</keyword>
<organism evidence="6 7">
    <name type="scientific">Actinoplanes sichuanensis</name>
    <dbReference type="NCBI Taxonomy" id="512349"/>
    <lineage>
        <taxon>Bacteria</taxon>
        <taxon>Bacillati</taxon>
        <taxon>Actinomycetota</taxon>
        <taxon>Actinomycetes</taxon>
        <taxon>Micromonosporales</taxon>
        <taxon>Micromonosporaceae</taxon>
        <taxon>Actinoplanes</taxon>
    </lineage>
</organism>
<keyword evidence="1 5" id="KW-0436">Ligase</keyword>
<evidence type="ECO:0000256" key="3">
    <source>
        <dbReference type="ARBA" id="ARBA00022840"/>
    </source>
</evidence>
<dbReference type="PANTHER" id="PTHR36510">
    <property type="entry name" value="GLUTAMATE--CYSTEINE LIGASE 2-RELATED"/>
    <property type="match status" value="1"/>
</dbReference>
<dbReference type="EMBL" id="JBHTMK010000023">
    <property type="protein sequence ID" value="MFD1367322.1"/>
    <property type="molecule type" value="Genomic_DNA"/>
</dbReference>
<keyword evidence="2 5" id="KW-0547">Nucleotide-binding</keyword>
<dbReference type="InterPro" id="IPR006336">
    <property type="entry name" value="GCS2"/>
</dbReference>
<gene>
    <name evidence="6" type="ORF">ACFQ5G_18355</name>
</gene>
<dbReference type="NCBIfam" id="TIGR02050">
    <property type="entry name" value="gshA_cyan_rel"/>
    <property type="match status" value="1"/>
</dbReference>
<comment type="function">
    <text evidence="5">ATP-dependent carboxylate-amine ligase which exhibits weak glutamate--cysteine ligase activity.</text>
</comment>
<dbReference type="RefSeq" id="WP_317795995.1">
    <property type="nucleotide sequence ID" value="NZ_AP028461.1"/>
</dbReference>
<evidence type="ECO:0000256" key="2">
    <source>
        <dbReference type="ARBA" id="ARBA00022741"/>
    </source>
</evidence>
<evidence type="ECO:0000313" key="6">
    <source>
        <dbReference type="EMBL" id="MFD1367322.1"/>
    </source>
</evidence>
<dbReference type="InterPro" id="IPR014746">
    <property type="entry name" value="Gln_synth/guanido_kin_cat_dom"/>
</dbReference>
<evidence type="ECO:0000256" key="4">
    <source>
        <dbReference type="ARBA" id="ARBA00048819"/>
    </source>
</evidence>
<proteinExistence type="inferred from homology"/>
<comment type="similarity">
    <text evidence="5">Belongs to the glutamate--cysteine ligase type 2 family. YbdK subfamily.</text>
</comment>
<dbReference type="NCBIfam" id="NF010041">
    <property type="entry name" value="PRK13517.1-1"/>
    <property type="match status" value="1"/>
</dbReference>
<dbReference type="PANTHER" id="PTHR36510:SF1">
    <property type="entry name" value="GLUTAMATE--CYSTEINE LIGASE 2-RELATED"/>
    <property type="match status" value="1"/>
</dbReference>
<dbReference type="GO" id="GO:0004357">
    <property type="term" value="F:glutamate-cysteine ligase activity"/>
    <property type="evidence" value="ECO:0007669"/>
    <property type="project" value="UniProtKB-EC"/>
</dbReference>
<name>A0ABW4AB69_9ACTN</name>
<evidence type="ECO:0000256" key="5">
    <source>
        <dbReference type="HAMAP-Rule" id="MF_01609"/>
    </source>
</evidence>
<dbReference type="HAMAP" id="MF_01609">
    <property type="entry name" value="Glu_cys_ligase_2"/>
    <property type="match status" value="1"/>
</dbReference>
<protein>
    <recommendedName>
        <fullName evidence="5">Putative glutamate--cysteine ligase 2</fullName>
        <ecNumber evidence="5">6.3.2.2</ecNumber>
    </recommendedName>
    <alternativeName>
        <fullName evidence="5">Gamma-glutamylcysteine synthetase 2</fullName>
        <shortName evidence="5">GCS 2</shortName>
        <shortName evidence="5">Gamma-GCS 2</shortName>
    </alternativeName>
</protein>
<dbReference type="InterPro" id="IPR011793">
    <property type="entry name" value="YbdK"/>
</dbReference>
<sequence length="381" mass="41038">MRTLGGEPDGRTFSSDHVVPTFGGDHVVRTFGVEEEFLLLDPRTAQNVPLADKVVAALPEPFRERSRREFRPSMIEMVTDVCTSTDDLSRQLRDARAAATAAAHSAGATLTAIGATPVAETDPRSSDDPRFRAITDHYGPIARDPALCGCHVHVGVADPHLAVDICTRLRADLPLLQALTANSPLWLGTDTGYASWRCVQLRRWPTVAPWPHLRSVAEFEQTVAALVASGDMMDDSMVLWWARPSRAFPTVEVRAADVCLDPADTALLAALVRAMVDTAAHSTAPPVPDVLLHAAHGSAARHGMAGTLLDPRTGRAVPAWDLVGALVDRITPALRHHGDLETVTAGLHRIHVDGTGAERQRRLLARGLSIPDMLARTSTAQ</sequence>
<accession>A0ABW4AB69</accession>
<dbReference type="EC" id="6.3.2.2" evidence="5"/>
<keyword evidence="3 5" id="KW-0067">ATP-binding</keyword>
<comment type="catalytic activity">
    <reaction evidence="4 5">
        <text>L-cysteine + L-glutamate + ATP = gamma-L-glutamyl-L-cysteine + ADP + phosphate + H(+)</text>
        <dbReference type="Rhea" id="RHEA:13285"/>
        <dbReference type="ChEBI" id="CHEBI:15378"/>
        <dbReference type="ChEBI" id="CHEBI:29985"/>
        <dbReference type="ChEBI" id="CHEBI:30616"/>
        <dbReference type="ChEBI" id="CHEBI:35235"/>
        <dbReference type="ChEBI" id="CHEBI:43474"/>
        <dbReference type="ChEBI" id="CHEBI:58173"/>
        <dbReference type="ChEBI" id="CHEBI:456216"/>
        <dbReference type="EC" id="6.3.2.2"/>
    </reaction>
</comment>
<dbReference type="Pfam" id="PF04107">
    <property type="entry name" value="GCS2"/>
    <property type="match status" value="1"/>
</dbReference>
<evidence type="ECO:0000313" key="7">
    <source>
        <dbReference type="Proteomes" id="UP001597183"/>
    </source>
</evidence>